<gene>
    <name evidence="2" type="ordered locus">Amet_3782</name>
</gene>
<evidence type="ECO:0000313" key="2">
    <source>
        <dbReference type="EMBL" id="ABR49901.1"/>
    </source>
</evidence>
<organism evidence="2 3">
    <name type="scientific">Alkaliphilus metalliredigens (strain QYMF)</name>
    <dbReference type="NCBI Taxonomy" id="293826"/>
    <lineage>
        <taxon>Bacteria</taxon>
        <taxon>Bacillati</taxon>
        <taxon>Bacillota</taxon>
        <taxon>Clostridia</taxon>
        <taxon>Peptostreptococcales</taxon>
        <taxon>Natronincolaceae</taxon>
        <taxon>Alkaliphilus</taxon>
    </lineage>
</organism>
<dbReference type="SUPFAM" id="SSF51182">
    <property type="entry name" value="RmlC-like cupins"/>
    <property type="match status" value="1"/>
</dbReference>
<sequence length="113" mass="12978">MMNEPFVFAEDCNFETVSEGIKRKILAYGDQLMAVEIHFDKDAVGPLHSHPHTQLSYVLEGEFEFEINGIKKIVKKGDTLYKKPTLVHGCKCTKKGILLDIFTPYREDFINKK</sequence>
<dbReference type="InterPro" id="IPR052535">
    <property type="entry name" value="Bacilysin_H2HPP_isomerase"/>
</dbReference>
<dbReference type="RefSeq" id="WP_012064861.1">
    <property type="nucleotide sequence ID" value="NC_009633.1"/>
</dbReference>
<evidence type="ECO:0000313" key="3">
    <source>
        <dbReference type="Proteomes" id="UP000001572"/>
    </source>
</evidence>
<accession>A6TUN3</accession>
<keyword evidence="3" id="KW-1185">Reference proteome</keyword>
<dbReference type="CDD" id="cd02238">
    <property type="entry name" value="cupin_KdgF"/>
    <property type="match status" value="1"/>
</dbReference>
<dbReference type="HOGENOM" id="CLU_134269_1_1_9"/>
<dbReference type="PIRSF" id="PIRSF029883">
    <property type="entry name" value="KdgF"/>
    <property type="match status" value="1"/>
</dbReference>
<dbReference type="KEGG" id="amt:Amet_3782"/>
<dbReference type="PANTHER" id="PTHR40112">
    <property type="entry name" value="H2HPP ISOMERASE"/>
    <property type="match status" value="1"/>
</dbReference>
<name>A6TUN3_ALKMQ</name>
<proteinExistence type="predicted"/>
<dbReference type="Proteomes" id="UP000001572">
    <property type="component" value="Chromosome"/>
</dbReference>
<evidence type="ECO:0000259" key="1">
    <source>
        <dbReference type="Pfam" id="PF07883"/>
    </source>
</evidence>
<dbReference type="InterPro" id="IPR014710">
    <property type="entry name" value="RmlC-like_jellyroll"/>
</dbReference>
<reference evidence="3" key="1">
    <citation type="journal article" date="2016" name="Genome Announc.">
        <title>Complete genome sequence of Alkaliphilus metalliredigens strain QYMF, an alkaliphilic and metal-reducing bacterium isolated from borax-contaminated leachate ponds.</title>
        <authorList>
            <person name="Hwang C."/>
            <person name="Copeland A."/>
            <person name="Lucas S."/>
            <person name="Lapidus A."/>
            <person name="Barry K."/>
            <person name="Detter J.C."/>
            <person name="Glavina Del Rio T."/>
            <person name="Hammon N."/>
            <person name="Israni S."/>
            <person name="Dalin E."/>
            <person name="Tice H."/>
            <person name="Pitluck S."/>
            <person name="Chertkov O."/>
            <person name="Brettin T."/>
            <person name="Bruce D."/>
            <person name="Han C."/>
            <person name="Schmutz J."/>
            <person name="Larimer F."/>
            <person name="Land M.L."/>
            <person name="Hauser L."/>
            <person name="Kyrpides N."/>
            <person name="Mikhailova N."/>
            <person name="Ye Q."/>
            <person name="Zhou J."/>
            <person name="Richardson P."/>
            <person name="Fields M.W."/>
        </authorList>
    </citation>
    <scope>NUCLEOTIDE SEQUENCE [LARGE SCALE GENOMIC DNA]</scope>
    <source>
        <strain evidence="3">QYMF</strain>
    </source>
</reference>
<protein>
    <submittedName>
        <fullName evidence="2">Cupin 2, conserved barrel domain protein</fullName>
    </submittedName>
</protein>
<dbReference type="InterPro" id="IPR025499">
    <property type="entry name" value="KdgF"/>
</dbReference>
<dbReference type="InterPro" id="IPR013096">
    <property type="entry name" value="Cupin_2"/>
</dbReference>
<dbReference type="Pfam" id="PF07883">
    <property type="entry name" value="Cupin_2"/>
    <property type="match status" value="1"/>
</dbReference>
<dbReference type="Gene3D" id="2.60.120.10">
    <property type="entry name" value="Jelly Rolls"/>
    <property type="match status" value="1"/>
</dbReference>
<dbReference type="AlphaFoldDB" id="A6TUN3"/>
<dbReference type="STRING" id="293826.Amet_3782"/>
<dbReference type="eggNOG" id="COG1917">
    <property type="taxonomic scope" value="Bacteria"/>
</dbReference>
<dbReference type="PANTHER" id="PTHR40112:SF1">
    <property type="entry name" value="H2HPP ISOMERASE"/>
    <property type="match status" value="1"/>
</dbReference>
<dbReference type="EMBL" id="CP000724">
    <property type="protein sequence ID" value="ABR49901.1"/>
    <property type="molecule type" value="Genomic_DNA"/>
</dbReference>
<dbReference type="InterPro" id="IPR011051">
    <property type="entry name" value="RmlC_Cupin_sf"/>
</dbReference>
<feature type="domain" description="Cupin type-2" evidence="1">
    <location>
        <begin position="37"/>
        <end position="96"/>
    </location>
</feature>